<dbReference type="EMBL" id="CM000366">
    <property type="protein sequence ID" value="EDX18348.1"/>
    <property type="molecule type" value="Genomic_DNA"/>
</dbReference>
<evidence type="ECO:0000313" key="2">
    <source>
        <dbReference type="Proteomes" id="UP000000304"/>
    </source>
</evidence>
<dbReference type="HOGENOM" id="CLU_3016479_0_0_1"/>
<dbReference type="OMA" id="KSWNDRT"/>
<dbReference type="AlphaFoldDB" id="B4R7A7"/>
<dbReference type="Proteomes" id="UP000000304">
    <property type="component" value="Chromosome X"/>
</dbReference>
<organism evidence="1 2">
    <name type="scientific">Drosophila simulans</name>
    <name type="common">Fruit fly</name>
    <dbReference type="NCBI Taxonomy" id="7240"/>
    <lineage>
        <taxon>Eukaryota</taxon>
        <taxon>Metazoa</taxon>
        <taxon>Ecdysozoa</taxon>
        <taxon>Arthropoda</taxon>
        <taxon>Hexapoda</taxon>
        <taxon>Insecta</taxon>
        <taxon>Pterygota</taxon>
        <taxon>Neoptera</taxon>
        <taxon>Endopterygota</taxon>
        <taxon>Diptera</taxon>
        <taxon>Brachycera</taxon>
        <taxon>Muscomorpha</taxon>
        <taxon>Ephydroidea</taxon>
        <taxon>Drosophilidae</taxon>
        <taxon>Drosophila</taxon>
        <taxon>Sophophora</taxon>
    </lineage>
</organism>
<proteinExistence type="predicted"/>
<reference evidence="1 2" key="1">
    <citation type="journal article" date="2007" name="Nature">
        <title>Evolution of genes and genomes on the Drosophila phylogeny.</title>
        <authorList>
            <consortium name="Drosophila 12 Genomes Consortium"/>
            <person name="Clark A.G."/>
            <person name="Eisen M.B."/>
            <person name="Smith D.R."/>
            <person name="Bergman C.M."/>
            <person name="Oliver B."/>
            <person name="Markow T.A."/>
            <person name="Kaufman T.C."/>
            <person name="Kellis M."/>
            <person name="Gelbart W."/>
            <person name="Iyer V.N."/>
            <person name="Pollard D.A."/>
            <person name="Sackton T.B."/>
            <person name="Larracuente A.M."/>
            <person name="Singh N.D."/>
            <person name="Abad J.P."/>
            <person name="Abt D.N."/>
            <person name="Adryan B."/>
            <person name="Aguade M."/>
            <person name="Akashi H."/>
            <person name="Anderson W.W."/>
            <person name="Aquadro C.F."/>
            <person name="Ardell D.H."/>
            <person name="Arguello R."/>
            <person name="Artieri C.G."/>
            <person name="Barbash D.A."/>
            <person name="Barker D."/>
            <person name="Barsanti P."/>
            <person name="Batterham P."/>
            <person name="Batzoglou S."/>
            <person name="Begun D."/>
            <person name="Bhutkar A."/>
            <person name="Blanco E."/>
            <person name="Bosak S.A."/>
            <person name="Bradley R.K."/>
            <person name="Brand A.D."/>
            <person name="Brent M.R."/>
            <person name="Brooks A.N."/>
            <person name="Brown R.H."/>
            <person name="Butlin R.K."/>
            <person name="Caggese C."/>
            <person name="Calvi B.R."/>
            <person name="Bernardo de Carvalho A."/>
            <person name="Caspi A."/>
            <person name="Castrezana S."/>
            <person name="Celniker S.E."/>
            <person name="Chang J.L."/>
            <person name="Chapple C."/>
            <person name="Chatterji S."/>
            <person name="Chinwalla A."/>
            <person name="Civetta A."/>
            <person name="Clifton S.W."/>
            <person name="Comeron J.M."/>
            <person name="Costello J.C."/>
            <person name="Coyne J.A."/>
            <person name="Daub J."/>
            <person name="David R.G."/>
            <person name="Delcher A.L."/>
            <person name="Delehaunty K."/>
            <person name="Do C.B."/>
            <person name="Ebling H."/>
            <person name="Edwards K."/>
            <person name="Eickbush T."/>
            <person name="Evans J.D."/>
            <person name="Filipski A."/>
            <person name="Findeiss S."/>
            <person name="Freyhult E."/>
            <person name="Fulton L."/>
            <person name="Fulton R."/>
            <person name="Garcia A.C."/>
            <person name="Gardiner A."/>
            <person name="Garfield D.A."/>
            <person name="Garvin B.E."/>
            <person name="Gibson G."/>
            <person name="Gilbert D."/>
            <person name="Gnerre S."/>
            <person name="Godfrey J."/>
            <person name="Good R."/>
            <person name="Gotea V."/>
            <person name="Gravely B."/>
            <person name="Greenberg A.J."/>
            <person name="Griffiths-Jones S."/>
            <person name="Gross S."/>
            <person name="Guigo R."/>
            <person name="Gustafson E.A."/>
            <person name="Haerty W."/>
            <person name="Hahn M.W."/>
            <person name="Halligan D.L."/>
            <person name="Halpern A.L."/>
            <person name="Halter G.M."/>
            <person name="Han M.V."/>
            <person name="Heger A."/>
            <person name="Hillier L."/>
            <person name="Hinrichs A.S."/>
            <person name="Holmes I."/>
            <person name="Hoskins R.A."/>
            <person name="Hubisz M.J."/>
            <person name="Hultmark D."/>
            <person name="Huntley M.A."/>
            <person name="Jaffe D.B."/>
            <person name="Jagadeeshan S."/>
            <person name="Jeck W.R."/>
            <person name="Johnson J."/>
            <person name="Jones C.D."/>
            <person name="Jordan W.C."/>
            <person name="Karpen G.H."/>
            <person name="Kataoka E."/>
            <person name="Keightley P.D."/>
            <person name="Kheradpour P."/>
            <person name="Kirkness E.F."/>
            <person name="Koerich L.B."/>
            <person name="Kristiansen K."/>
            <person name="Kudrna D."/>
            <person name="Kulathinal R.J."/>
            <person name="Kumar S."/>
            <person name="Kwok R."/>
            <person name="Lander E."/>
            <person name="Langley C.H."/>
            <person name="Lapoint R."/>
            <person name="Lazzaro B.P."/>
            <person name="Lee S.J."/>
            <person name="Levesque L."/>
            <person name="Li R."/>
            <person name="Lin C.F."/>
            <person name="Lin M.F."/>
            <person name="Lindblad-Toh K."/>
            <person name="Llopart A."/>
            <person name="Long M."/>
            <person name="Low L."/>
            <person name="Lozovsky E."/>
            <person name="Lu J."/>
            <person name="Luo M."/>
            <person name="Machado C.A."/>
            <person name="Makalowski W."/>
            <person name="Marzo M."/>
            <person name="Matsuda M."/>
            <person name="Matzkin L."/>
            <person name="McAllister B."/>
            <person name="McBride C.S."/>
            <person name="McKernan B."/>
            <person name="McKernan K."/>
            <person name="Mendez-Lago M."/>
            <person name="Minx P."/>
            <person name="Mollenhauer M.U."/>
            <person name="Montooth K."/>
            <person name="Mount S.M."/>
            <person name="Mu X."/>
            <person name="Myers E."/>
            <person name="Negre B."/>
            <person name="Newfeld S."/>
            <person name="Nielsen R."/>
            <person name="Noor M.A."/>
            <person name="O'Grady P."/>
            <person name="Pachter L."/>
            <person name="Papaceit M."/>
            <person name="Parisi M.J."/>
            <person name="Parisi M."/>
            <person name="Parts L."/>
            <person name="Pedersen J.S."/>
            <person name="Pesole G."/>
            <person name="Phillippy A.M."/>
            <person name="Ponting C.P."/>
            <person name="Pop M."/>
            <person name="Porcelli D."/>
            <person name="Powell J.R."/>
            <person name="Prohaska S."/>
            <person name="Pruitt K."/>
            <person name="Puig M."/>
            <person name="Quesneville H."/>
            <person name="Ram K.R."/>
            <person name="Rand D."/>
            <person name="Rasmussen M.D."/>
            <person name="Reed L.K."/>
            <person name="Reenan R."/>
            <person name="Reily A."/>
            <person name="Remington K.A."/>
            <person name="Rieger T.T."/>
            <person name="Ritchie M.G."/>
            <person name="Robin C."/>
            <person name="Rogers Y.H."/>
            <person name="Rohde C."/>
            <person name="Rozas J."/>
            <person name="Rubenfield M.J."/>
            <person name="Ruiz A."/>
            <person name="Russo S."/>
            <person name="Salzberg S.L."/>
            <person name="Sanchez-Gracia A."/>
            <person name="Saranga D.J."/>
            <person name="Sato H."/>
            <person name="Schaeffer S.W."/>
            <person name="Schatz M.C."/>
            <person name="Schlenke T."/>
            <person name="Schwartz R."/>
            <person name="Segarra C."/>
            <person name="Singh R.S."/>
            <person name="Sirot L."/>
            <person name="Sirota M."/>
            <person name="Sisneros N.B."/>
            <person name="Smith C.D."/>
            <person name="Smith T.F."/>
            <person name="Spieth J."/>
            <person name="Stage D.E."/>
            <person name="Stark A."/>
            <person name="Stephan W."/>
            <person name="Strausberg R.L."/>
            <person name="Strempel S."/>
            <person name="Sturgill D."/>
            <person name="Sutton G."/>
            <person name="Sutton G.G."/>
            <person name="Tao W."/>
            <person name="Teichmann S."/>
            <person name="Tobari Y.N."/>
            <person name="Tomimura Y."/>
            <person name="Tsolas J.M."/>
            <person name="Valente V.L."/>
            <person name="Venter E."/>
            <person name="Venter J.C."/>
            <person name="Vicario S."/>
            <person name="Vieira F.G."/>
            <person name="Vilella A.J."/>
            <person name="Villasante A."/>
            <person name="Walenz B."/>
            <person name="Wang J."/>
            <person name="Wasserman M."/>
            <person name="Watts T."/>
            <person name="Wilson D."/>
            <person name="Wilson R.K."/>
            <person name="Wing R.A."/>
            <person name="Wolfner M.F."/>
            <person name="Wong A."/>
            <person name="Wong G.K."/>
            <person name="Wu C.I."/>
            <person name="Wu G."/>
            <person name="Yamamoto D."/>
            <person name="Yang H.P."/>
            <person name="Yang S.P."/>
            <person name="Yorke J.A."/>
            <person name="Yoshida K."/>
            <person name="Zdobnov E."/>
            <person name="Zhang P."/>
            <person name="Zhang Y."/>
            <person name="Zimin A.V."/>
            <person name="Baldwin J."/>
            <person name="Abdouelleil A."/>
            <person name="Abdulkadir J."/>
            <person name="Abebe A."/>
            <person name="Abera B."/>
            <person name="Abreu J."/>
            <person name="Acer S.C."/>
            <person name="Aftuck L."/>
            <person name="Alexander A."/>
            <person name="An P."/>
            <person name="Anderson E."/>
            <person name="Anderson S."/>
            <person name="Arachi H."/>
            <person name="Azer M."/>
            <person name="Bachantsang P."/>
            <person name="Barry A."/>
            <person name="Bayul T."/>
            <person name="Berlin A."/>
            <person name="Bessette D."/>
            <person name="Bloom T."/>
            <person name="Blye J."/>
            <person name="Boguslavskiy L."/>
            <person name="Bonnet C."/>
            <person name="Boukhgalter B."/>
            <person name="Bourzgui I."/>
            <person name="Brown A."/>
            <person name="Cahill P."/>
            <person name="Channer S."/>
            <person name="Cheshatsang Y."/>
            <person name="Chuda L."/>
            <person name="Citroen M."/>
            <person name="Collymore A."/>
            <person name="Cooke P."/>
            <person name="Costello M."/>
            <person name="D'Aco K."/>
            <person name="Daza R."/>
            <person name="De Haan G."/>
            <person name="DeGray S."/>
            <person name="DeMaso C."/>
            <person name="Dhargay N."/>
            <person name="Dooley K."/>
            <person name="Dooley E."/>
            <person name="Doricent M."/>
            <person name="Dorje P."/>
            <person name="Dorjee K."/>
            <person name="Dupes A."/>
            <person name="Elong R."/>
            <person name="Falk J."/>
            <person name="Farina A."/>
            <person name="Faro S."/>
            <person name="Ferguson D."/>
            <person name="Fisher S."/>
            <person name="Foley C.D."/>
            <person name="Franke A."/>
            <person name="Friedrich D."/>
            <person name="Gadbois L."/>
            <person name="Gearin G."/>
            <person name="Gearin C.R."/>
            <person name="Giannoukos G."/>
            <person name="Goode T."/>
            <person name="Graham J."/>
            <person name="Grandbois E."/>
            <person name="Grewal S."/>
            <person name="Gyaltsen K."/>
            <person name="Hafez N."/>
            <person name="Hagos B."/>
            <person name="Hall J."/>
            <person name="Henson C."/>
            <person name="Hollinger A."/>
            <person name="Honan T."/>
            <person name="Huard M.D."/>
            <person name="Hughes L."/>
            <person name="Hurhula B."/>
            <person name="Husby M.E."/>
            <person name="Kamat A."/>
            <person name="Kanga B."/>
            <person name="Kashin S."/>
            <person name="Khazanovich D."/>
            <person name="Kisner P."/>
            <person name="Lance K."/>
            <person name="Lara M."/>
            <person name="Lee W."/>
            <person name="Lennon N."/>
            <person name="Letendre F."/>
            <person name="LeVine R."/>
            <person name="Lipovsky A."/>
            <person name="Liu X."/>
            <person name="Liu J."/>
            <person name="Liu S."/>
            <person name="Lokyitsang T."/>
            <person name="Lokyitsang Y."/>
            <person name="Lubonja R."/>
            <person name="Lui A."/>
            <person name="MacDonald P."/>
            <person name="Magnisalis V."/>
            <person name="Maru K."/>
            <person name="Matthews C."/>
            <person name="McCusker W."/>
            <person name="McDonough S."/>
            <person name="Mehta T."/>
            <person name="Meldrim J."/>
            <person name="Meneus L."/>
            <person name="Mihai O."/>
            <person name="Mihalev A."/>
            <person name="Mihova T."/>
            <person name="Mittelman R."/>
            <person name="Mlenga V."/>
            <person name="Montmayeur A."/>
            <person name="Mulrain L."/>
            <person name="Navidi A."/>
            <person name="Naylor J."/>
            <person name="Negash T."/>
            <person name="Nguyen T."/>
            <person name="Nguyen N."/>
            <person name="Nicol R."/>
            <person name="Norbu C."/>
            <person name="Norbu N."/>
            <person name="Novod N."/>
            <person name="O'Neill B."/>
            <person name="Osman S."/>
            <person name="Markiewicz E."/>
            <person name="Oyono O.L."/>
            <person name="Patti C."/>
            <person name="Phunkhang P."/>
            <person name="Pierre F."/>
            <person name="Priest M."/>
            <person name="Raghuraman S."/>
            <person name="Rege F."/>
            <person name="Reyes R."/>
            <person name="Rise C."/>
            <person name="Rogov P."/>
            <person name="Ross K."/>
            <person name="Ryan E."/>
            <person name="Settipalli S."/>
            <person name="Shea T."/>
            <person name="Sherpa N."/>
            <person name="Shi L."/>
            <person name="Shih D."/>
            <person name="Sparrow T."/>
            <person name="Spaulding J."/>
            <person name="Stalker J."/>
            <person name="Stange-Thomann N."/>
            <person name="Stavropoulos S."/>
            <person name="Stone C."/>
            <person name="Strader C."/>
            <person name="Tesfaye S."/>
            <person name="Thomson T."/>
            <person name="Thoulutsang Y."/>
            <person name="Thoulutsang D."/>
            <person name="Topham K."/>
            <person name="Topping I."/>
            <person name="Tsamla T."/>
            <person name="Vassiliev H."/>
            <person name="Vo A."/>
            <person name="Wangchuk T."/>
            <person name="Wangdi T."/>
            <person name="Weiand M."/>
            <person name="Wilkinson J."/>
            <person name="Wilson A."/>
            <person name="Yadav S."/>
            <person name="Young G."/>
            <person name="Yu Q."/>
            <person name="Zembek L."/>
            <person name="Zhong D."/>
            <person name="Zimmer A."/>
            <person name="Zwirko Z."/>
            <person name="Jaffe D.B."/>
            <person name="Alvarez P."/>
            <person name="Brockman W."/>
            <person name="Butler J."/>
            <person name="Chin C."/>
            <person name="Gnerre S."/>
            <person name="Grabherr M."/>
            <person name="Kleber M."/>
            <person name="Mauceli E."/>
            <person name="MacCallum I."/>
        </authorList>
    </citation>
    <scope>NUCLEOTIDE SEQUENCE [LARGE SCALE GENOMIC DNA]</scope>
    <source>
        <strain evidence="2">white501</strain>
    </source>
</reference>
<gene>
    <name evidence="1" type="primary">Dsim\GD15604</name>
    <name evidence="1" type="ORF">Dsim_GD15604</name>
</gene>
<evidence type="ECO:0000313" key="1">
    <source>
        <dbReference type="EMBL" id="EDX18348.1"/>
    </source>
</evidence>
<accession>B4R7A7</accession>
<name>B4R7A7_DROSI</name>
<sequence>MKDKSEPCDLAGDWGLGIEERAEPMWMRMGVAAMGESWNDRTLSWQSSSIIIVSSG</sequence>
<protein>
    <submittedName>
        <fullName evidence="1">GD15604</fullName>
    </submittedName>
</protein>
<keyword evidence="2" id="KW-1185">Reference proteome</keyword>